<accession>A0A0B0EPH7</accession>
<dbReference type="AlphaFoldDB" id="A0A0B0EPH7"/>
<keyword evidence="2" id="KW-0808">Transferase</keyword>
<evidence type="ECO:0000259" key="1">
    <source>
        <dbReference type="PROSITE" id="PS50011"/>
    </source>
</evidence>
<dbReference type="GO" id="GO:0004672">
    <property type="term" value="F:protein kinase activity"/>
    <property type="evidence" value="ECO:0007669"/>
    <property type="project" value="InterPro"/>
</dbReference>
<dbReference type="InterPro" id="IPR000719">
    <property type="entry name" value="Prot_kinase_dom"/>
</dbReference>
<dbReference type="Pfam" id="PF06293">
    <property type="entry name" value="Kdo"/>
    <property type="match status" value="1"/>
</dbReference>
<evidence type="ECO:0000313" key="2">
    <source>
        <dbReference type="EMBL" id="KHE92540.1"/>
    </source>
</evidence>
<keyword evidence="2" id="KW-0418">Kinase</keyword>
<sequence>MKNVGLPAYFSTLNRGKVTLHIKKEYENRMSDQDIDWLFNLCKEPSPGSNHADKNELNNSYQGRSTCKTLSVDSLGNDSFIVREYWHGGMIGVILKDLFCDGMRPVRELSICEAVSKGGIKTTEIIAIIKCKVFGPLYKFRLITREITESIDLVELLLHSGENQLFDQKKQIINELAKAVNDMHNVGIYHADLHLKNILVKSDPGGGVQVYIIDLDKSKQYEKISFQRRMKNIMRLDRSVVKMRRKNRELFSKTFPVSKTDRIRFLKKYIELDSESVKPLRYYIKSYNAYAFHKLWWSMGGG</sequence>
<dbReference type="eggNOG" id="COG1718">
    <property type="taxonomic scope" value="Bacteria"/>
</dbReference>
<dbReference type="Gene3D" id="1.10.510.10">
    <property type="entry name" value="Transferase(Phosphotransferase) domain 1"/>
    <property type="match status" value="1"/>
</dbReference>
<organism evidence="2 3">
    <name type="scientific">Candidatus Scalindua brodae</name>
    <dbReference type="NCBI Taxonomy" id="237368"/>
    <lineage>
        <taxon>Bacteria</taxon>
        <taxon>Pseudomonadati</taxon>
        <taxon>Planctomycetota</taxon>
        <taxon>Candidatus Brocadiia</taxon>
        <taxon>Candidatus Brocadiales</taxon>
        <taxon>Candidatus Scalinduaceae</taxon>
        <taxon>Candidatus Scalindua</taxon>
    </lineage>
</organism>
<dbReference type="InterPro" id="IPR011009">
    <property type="entry name" value="Kinase-like_dom_sf"/>
</dbReference>
<gene>
    <name evidence="2" type="primary">kdkA</name>
    <name evidence="2" type="ORF">SCABRO_01689</name>
</gene>
<dbReference type="Proteomes" id="UP000030652">
    <property type="component" value="Unassembled WGS sequence"/>
</dbReference>
<dbReference type="SUPFAM" id="SSF56112">
    <property type="entry name" value="Protein kinase-like (PK-like)"/>
    <property type="match status" value="1"/>
</dbReference>
<name>A0A0B0EPH7_9BACT</name>
<dbReference type="EMBL" id="JRYO01000120">
    <property type="protein sequence ID" value="KHE92540.1"/>
    <property type="molecule type" value="Genomic_DNA"/>
</dbReference>
<comment type="caution">
    <text evidence="2">The sequence shown here is derived from an EMBL/GenBank/DDBJ whole genome shotgun (WGS) entry which is preliminary data.</text>
</comment>
<dbReference type="GO" id="GO:0005524">
    <property type="term" value="F:ATP binding"/>
    <property type="evidence" value="ECO:0007669"/>
    <property type="project" value="InterPro"/>
</dbReference>
<reference evidence="2 3" key="1">
    <citation type="submission" date="2014-10" db="EMBL/GenBank/DDBJ databases">
        <title>Draft genome of anammox bacterium scalindua brodae, obtained using differential coverage binning of sequence data from two enrichment reactors.</title>
        <authorList>
            <person name="Speth D.R."/>
            <person name="Russ L."/>
            <person name="Kartal B."/>
            <person name="Op den Camp H.J."/>
            <person name="Dutilh B.E."/>
            <person name="Jetten M.S."/>
        </authorList>
    </citation>
    <scope>NUCLEOTIDE SEQUENCE [LARGE SCALE GENOMIC DNA]</scope>
    <source>
        <strain evidence="2">RU1</strain>
    </source>
</reference>
<proteinExistence type="predicted"/>
<protein>
    <submittedName>
        <fullName evidence="2">KDO kinase ( 2-keto-3-deoxy-D-manno-octulosonic acid )</fullName>
    </submittedName>
</protein>
<dbReference type="PROSITE" id="PS50011">
    <property type="entry name" value="PROTEIN_KINASE_DOM"/>
    <property type="match status" value="1"/>
</dbReference>
<feature type="domain" description="Protein kinase" evidence="1">
    <location>
        <begin position="1"/>
        <end position="302"/>
    </location>
</feature>
<evidence type="ECO:0000313" key="3">
    <source>
        <dbReference type="Proteomes" id="UP000030652"/>
    </source>
</evidence>